<keyword evidence="1" id="KW-0472">Membrane</keyword>
<dbReference type="EMBL" id="JADBEG010000001">
    <property type="protein sequence ID" value="MBE1496272.1"/>
    <property type="molecule type" value="Genomic_DNA"/>
</dbReference>
<feature type="transmembrane region" description="Helical" evidence="1">
    <location>
        <begin position="24"/>
        <end position="45"/>
    </location>
</feature>
<evidence type="ECO:0000313" key="2">
    <source>
        <dbReference type="EMBL" id="MBE1496272.1"/>
    </source>
</evidence>
<evidence type="ECO:0000256" key="1">
    <source>
        <dbReference type="SAM" id="Phobius"/>
    </source>
</evidence>
<comment type="caution">
    <text evidence="2">The sequence shown here is derived from an EMBL/GenBank/DDBJ whole genome shotgun (WGS) entry which is preliminary data.</text>
</comment>
<keyword evidence="1" id="KW-1133">Transmembrane helix</keyword>
<sequence length="92" mass="9950">MTELTDTPGRSWSAWTAPHDRPLVIVHVCALVPLTVPYVAAFGGYKSTLAEEGLRWLAAAKEAASLPTLNAARRAASSPNREFQSASDWKVN</sequence>
<keyword evidence="3" id="KW-1185">Reference proteome</keyword>
<gene>
    <name evidence="2" type="ORF">H4696_003372</name>
</gene>
<reference evidence="2 3" key="1">
    <citation type="submission" date="2020-10" db="EMBL/GenBank/DDBJ databases">
        <title>Sequencing the genomes of 1000 actinobacteria strains.</title>
        <authorList>
            <person name="Klenk H.-P."/>
        </authorList>
    </citation>
    <scope>NUCLEOTIDE SEQUENCE [LARGE SCALE GENOMIC DNA]</scope>
    <source>
        <strain evidence="2 3">DSM 44653</strain>
    </source>
</reference>
<dbReference type="RefSeq" id="WP_086858401.1">
    <property type="nucleotide sequence ID" value="NZ_JADBEG010000001.1"/>
</dbReference>
<proteinExistence type="predicted"/>
<protein>
    <submittedName>
        <fullName evidence="2">Uncharacterized protein</fullName>
    </submittedName>
</protein>
<evidence type="ECO:0000313" key="3">
    <source>
        <dbReference type="Proteomes" id="UP000631670"/>
    </source>
</evidence>
<dbReference type="Proteomes" id="UP000631670">
    <property type="component" value="Unassembled WGS sequence"/>
</dbReference>
<name>A0ABR9HZA1_9PSEU</name>
<keyword evidence="1" id="KW-0812">Transmembrane</keyword>
<organism evidence="2 3">
    <name type="scientific">Amycolatopsis lexingtonensis</name>
    <dbReference type="NCBI Taxonomy" id="218822"/>
    <lineage>
        <taxon>Bacteria</taxon>
        <taxon>Bacillati</taxon>
        <taxon>Actinomycetota</taxon>
        <taxon>Actinomycetes</taxon>
        <taxon>Pseudonocardiales</taxon>
        <taxon>Pseudonocardiaceae</taxon>
        <taxon>Amycolatopsis</taxon>
    </lineage>
</organism>
<accession>A0ABR9HZA1</accession>